<keyword evidence="5" id="KW-0501">Molybdenum cofactor biosynthesis</keyword>
<gene>
    <name evidence="12" type="ORF">PG2T_08775</name>
</gene>
<accession>A0A1B1YU49</accession>
<dbReference type="GO" id="GO:0006777">
    <property type="term" value="P:Mo-molybdopterin cofactor biosynthetic process"/>
    <property type="evidence" value="ECO:0007669"/>
    <property type="project" value="UniProtKB-KW"/>
</dbReference>
<dbReference type="EC" id="2.8.1.12" evidence="3"/>
<reference evidence="13" key="1">
    <citation type="submission" date="2016-03" db="EMBL/GenBank/DDBJ databases">
        <title>Complete genome sequence of Solimmundus cernigliae, representing a novel lineage of polycyclic aromatic hydrocarbon degraders within the Gammaproteobacteria.</title>
        <authorList>
            <person name="Singleton D.R."/>
            <person name="Dickey A.N."/>
            <person name="Scholl E.H."/>
            <person name="Wright F.A."/>
            <person name="Aitken M.D."/>
        </authorList>
    </citation>
    <scope>NUCLEOTIDE SEQUENCE [LARGE SCALE GENOMIC DNA]</scope>
    <source>
        <strain evidence="13">TR3.2</strain>
    </source>
</reference>
<dbReference type="CDD" id="cd00756">
    <property type="entry name" value="MoaE"/>
    <property type="match status" value="1"/>
</dbReference>
<evidence type="ECO:0000313" key="12">
    <source>
        <dbReference type="EMBL" id="ANX04259.1"/>
    </source>
</evidence>
<dbReference type="SUPFAM" id="SSF54690">
    <property type="entry name" value="Molybdopterin synthase subunit MoaE"/>
    <property type="match status" value="1"/>
</dbReference>
<protein>
    <recommendedName>
        <fullName evidence="4">Molybdopterin synthase catalytic subunit</fullName>
        <ecNumber evidence="3">2.8.1.12</ecNumber>
    </recommendedName>
    <alternativeName>
        <fullName evidence="9">MPT synthase subunit 2</fullName>
    </alternativeName>
    <alternativeName>
        <fullName evidence="7">Molybdenum cofactor biosynthesis protein E</fullName>
    </alternativeName>
    <alternativeName>
        <fullName evidence="8">Molybdopterin-converting factor large subunit</fullName>
    </alternativeName>
    <alternativeName>
        <fullName evidence="10">Molybdopterin-converting factor subunit 2</fullName>
    </alternativeName>
</protein>
<dbReference type="Pfam" id="PF02391">
    <property type="entry name" value="MoaE"/>
    <property type="match status" value="1"/>
</dbReference>
<evidence type="ECO:0000313" key="13">
    <source>
        <dbReference type="Proteomes" id="UP000092952"/>
    </source>
</evidence>
<dbReference type="InterPro" id="IPR036563">
    <property type="entry name" value="MoaE_sf"/>
</dbReference>
<evidence type="ECO:0000256" key="8">
    <source>
        <dbReference type="ARBA" id="ARBA00030407"/>
    </source>
</evidence>
<dbReference type="InterPro" id="IPR003448">
    <property type="entry name" value="Mopterin_biosynth_MoaE"/>
</dbReference>
<sequence>MSVELVAGAFDPWARLAARQAAHSGAGSGACAVFVGTMRDFNDGDSVRTMTLEHYPGMTERALAGIADEARTRWLLNDVLIVHRVGPIEPGDAIVLTAAWSAHREAAFTACRYLIEELKHRAPFWKKESLADGGSRWVARNTPAGG</sequence>
<proteinExistence type="inferred from homology"/>
<evidence type="ECO:0000256" key="5">
    <source>
        <dbReference type="ARBA" id="ARBA00023150"/>
    </source>
</evidence>
<evidence type="ECO:0000256" key="2">
    <source>
        <dbReference type="ARBA" id="ARBA00005426"/>
    </source>
</evidence>
<dbReference type="KEGG" id="gbi:PG2T_08775"/>
<dbReference type="EMBL" id="CP014671">
    <property type="protein sequence ID" value="ANX04259.1"/>
    <property type="molecule type" value="Genomic_DNA"/>
</dbReference>
<dbReference type="GO" id="GO:0030366">
    <property type="term" value="F:molybdopterin synthase activity"/>
    <property type="evidence" value="ECO:0007669"/>
    <property type="project" value="UniProtKB-EC"/>
</dbReference>
<dbReference type="PANTHER" id="PTHR23404">
    <property type="entry name" value="MOLYBDOPTERIN SYNTHASE RELATED"/>
    <property type="match status" value="1"/>
</dbReference>
<organism evidence="12 13">
    <name type="scientific">Immundisolibacter cernigliae</name>
    <dbReference type="NCBI Taxonomy" id="1810504"/>
    <lineage>
        <taxon>Bacteria</taxon>
        <taxon>Pseudomonadati</taxon>
        <taxon>Pseudomonadota</taxon>
        <taxon>Gammaproteobacteria</taxon>
        <taxon>Immundisolibacterales</taxon>
        <taxon>Immundisolibacteraceae</taxon>
        <taxon>Immundisolibacter</taxon>
    </lineage>
</organism>
<dbReference type="Proteomes" id="UP000092952">
    <property type="component" value="Chromosome"/>
</dbReference>
<dbReference type="UniPathway" id="UPA00344"/>
<dbReference type="Gene3D" id="3.90.1170.40">
    <property type="entry name" value="Molybdopterin biosynthesis MoaE subunit"/>
    <property type="match status" value="1"/>
</dbReference>
<evidence type="ECO:0000256" key="3">
    <source>
        <dbReference type="ARBA" id="ARBA00011950"/>
    </source>
</evidence>
<evidence type="ECO:0000256" key="7">
    <source>
        <dbReference type="ARBA" id="ARBA00029745"/>
    </source>
</evidence>
<dbReference type="RefSeq" id="WP_068804288.1">
    <property type="nucleotide sequence ID" value="NZ_CP014671.1"/>
</dbReference>
<comment type="subunit">
    <text evidence="6">Heterotetramer of 2 MoaD subunits and 2 MoaE subunits. Also stable as homodimer. The enzyme changes between these two forms during catalysis.</text>
</comment>
<comment type="pathway">
    <text evidence="1">Cofactor biosynthesis; molybdopterin biosynthesis.</text>
</comment>
<dbReference type="STRING" id="1810504.PG2T_08775"/>
<evidence type="ECO:0000256" key="6">
    <source>
        <dbReference type="ARBA" id="ARBA00026066"/>
    </source>
</evidence>
<evidence type="ECO:0000256" key="1">
    <source>
        <dbReference type="ARBA" id="ARBA00005046"/>
    </source>
</evidence>
<evidence type="ECO:0000256" key="4">
    <source>
        <dbReference type="ARBA" id="ARBA00013858"/>
    </source>
</evidence>
<evidence type="ECO:0000256" key="10">
    <source>
        <dbReference type="ARBA" id="ARBA00032474"/>
    </source>
</evidence>
<comment type="catalytic activity">
    <reaction evidence="11">
        <text>2 [molybdopterin-synthase sulfur-carrier protein]-C-terminal-Gly-aminoethanethioate + cyclic pyranopterin phosphate + H2O = molybdopterin + 2 [molybdopterin-synthase sulfur-carrier protein]-C-terminal Gly-Gly + 2 H(+)</text>
        <dbReference type="Rhea" id="RHEA:26333"/>
        <dbReference type="Rhea" id="RHEA-COMP:12202"/>
        <dbReference type="Rhea" id="RHEA-COMP:19907"/>
        <dbReference type="ChEBI" id="CHEBI:15377"/>
        <dbReference type="ChEBI" id="CHEBI:15378"/>
        <dbReference type="ChEBI" id="CHEBI:58698"/>
        <dbReference type="ChEBI" id="CHEBI:59648"/>
        <dbReference type="ChEBI" id="CHEBI:90778"/>
        <dbReference type="ChEBI" id="CHEBI:232372"/>
        <dbReference type="EC" id="2.8.1.12"/>
    </reaction>
</comment>
<evidence type="ECO:0000256" key="9">
    <source>
        <dbReference type="ARBA" id="ARBA00030781"/>
    </source>
</evidence>
<dbReference type="OrthoDB" id="9803224at2"/>
<evidence type="ECO:0000256" key="11">
    <source>
        <dbReference type="ARBA" id="ARBA00049878"/>
    </source>
</evidence>
<dbReference type="AlphaFoldDB" id="A0A1B1YU49"/>
<dbReference type="InParanoid" id="A0A1B1YU49"/>
<keyword evidence="13" id="KW-1185">Reference proteome</keyword>
<comment type="similarity">
    <text evidence="2">Belongs to the MoaE family.</text>
</comment>
<dbReference type="FunCoup" id="A0A1B1YU49">
    <property type="interactions" value="507"/>
</dbReference>
<name>A0A1B1YU49_9GAMM</name>